<dbReference type="PANTHER" id="PTHR14819">
    <property type="entry name" value="GTP-BINDING"/>
    <property type="match status" value="1"/>
</dbReference>
<evidence type="ECO:0000259" key="2">
    <source>
        <dbReference type="PROSITE" id="PS51717"/>
    </source>
</evidence>
<dbReference type="GeneTree" id="ENSGT00940000154390"/>
<comment type="similarity">
    <text evidence="1">Belongs to the TRAFAC class dynamin-like GTPase superfamily. Very large inducible GTPase (VLIG) family.</text>
</comment>
<dbReference type="Pfam" id="PF25496">
    <property type="entry name" value="URGCP"/>
    <property type="match status" value="1"/>
</dbReference>
<name>F6Z9D0_XENTR</name>
<dbReference type="InterPro" id="IPR057365">
    <property type="entry name" value="URGCP"/>
</dbReference>
<dbReference type="InterPro" id="IPR027417">
    <property type="entry name" value="P-loop_NTPase"/>
</dbReference>
<organism evidence="3">
    <name type="scientific">Xenopus tropicalis</name>
    <name type="common">Western clawed frog</name>
    <name type="synonym">Silurana tropicalis</name>
    <dbReference type="NCBI Taxonomy" id="8364"/>
    <lineage>
        <taxon>Eukaryota</taxon>
        <taxon>Metazoa</taxon>
        <taxon>Chordata</taxon>
        <taxon>Craniata</taxon>
        <taxon>Vertebrata</taxon>
        <taxon>Euteleostomi</taxon>
        <taxon>Amphibia</taxon>
        <taxon>Batrachia</taxon>
        <taxon>Anura</taxon>
        <taxon>Pipoidea</taxon>
        <taxon>Pipidae</taxon>
        <taxon>Xenopodinae</taxon>
        <taxon>Xenopus</taxon>
        <taxon>Silurana</taxon>
    </lineage>
</organism>
<feature type="domain" description="VLIG-type G" evidence="2">
    <location>
        <begin position="702"/>
        <end position="945"/>
    </location>
</feature>
<reference evidence="3" key="1">
    <citation type="journal article" date="2010" name="Science">
        <title>The genome of the Western clawed frog Xenopus tropicalis.</title>
        <authorList>
            <person name="Hellsten U."/>
            <person name="Harland R.M."/>
            <person name="Gilchrist M.J."/>
            <person name="Hendrix D."/>
            <person name="Jurka J."/>
            <person name="Kapitonov V."/>
            <person name="Ovcharenko I."/>
            <person name="Putnam N.H."/>
            <person name="Shu S."/>
            <person name="Taher L."/>
            <person name="Blitz I.L."/>
            <person name="Blumberg B."/>
            <person name="Dichmann D.S."/>
            <person name="Dubchak I."/>
            <person name="Amaya E."/>
            <person name="Detter J.C."/>
            <person name="Fletcher R."/>
            <person name="Gerhard D.S."/>
            <person name="Goodstein D."/>
            <person name="Graves T."/>
            <person name="Grigoriev I.V."/>
            <person name="Grimwood J."/>
            <person name="Kawashima T."/>
            <person name="Lindquist E."/>
            <person name="Lucas S.M."/>
            <person name="Mead P.E."/>
            <person name="Mitros T."/>
            <person name="Ogino H."/>
            <person name="Ohta Y."/>
            <person name="Poliakov A.V."/>
            <person name="Pollet N."/>
            <person name="Robert J."/>
            <person name="Salamov A."/>
            <person name="Sater A.K."/>
            <person name="Schmutz J."/>
            <person name="Terry A."/>
            <person name="Vize P.D."/>
            <person name="Warren W.C."/>
            <person name="Wells D."/>
            <person name="Wills A."/>
            <person name="Wilson R.K."/>
            <person name="Zimmerman L.B."/>
            <person name="Zorn A.M."/>
            <person name="Grainger R."/>
            <person name="Grammer T."/>
            <person name="Khokha M.K."/>
            <person name="Richardson P.M."/>
            <person name="Rokhsar D.S."/>
        </authorList>
    </citation>
    <scope>NUCLEOTIDE SEQUENCE [LARGE SCALE GENOMIC DNA]</scope>
    <source>
        <strain evidence="3">Nigerian</strain>
    </source>
</reference>
<dbReference type="PANTHER" id="PTHR14819:SF9">
    <property type="entry name" value="UP-REGULATOR OF CELL PROLIFERATION-LIKE"/>
    <property type="match status" value="1"/>
</dbReference>
<dbReference type="InterPro" id="IPR052986">
    <property type="entry name" value="VLIG_GTPase"/>
</dbReference>
<dbReference type="HOGENOM" id="CLU_002276_1_0_1"/>
<proteinExistence type="inferred from homology"/>
<dbReference type="Gene3D" id="3.40.50.300">
    <property type="entry name" value="P-loop containing nucleotide triphosphate hydrolases"/>
    <property type="match status" value="1"/>
</dbReference>
<dbReference type="InParanoid" id="F6Z9D0"/>
<dbReference type="GO" id="GO:0005525">
    <property type="term" value="F:GTP binding"/>
    <property type="evidence" value="ECO:0007669"/>
    <property type="project" value="InterPro"/>
</dbReference>
<dbReference type="InterPro" id="IPR030383">
    <property type="entry name" value="G_VLIG_dom"/>
</dbReference>
<dbReference type="SUPFAM" id="SSF52540">
    <property type="entry name" value="P-loop containing nucleoside triphosphate hydrolases"/>
    <property type="match status" value="1"/>
</dbReference>
<dbReference type="Pfam" id="PF25683">
    <property type="entry name" value="URGCP_GTPase"/>
    <property type="match status" value="1"/>
</dbReference>
<dbReference type="PROSITE" id="PS51717">
    <property type="entry name" value="G_VLIG"/>
    <property type="match status" value="1"/>
</dbReference>
<dbReference type="InterPro" id="IPR058641">
    <property type="entry name" value="GVIN1_dom"/>
</dbReference>
<sequence>MEPTGEASHTINHLKSKLTDIFVNKVDDLVHEVESITENDKVLYEAEDPVEQVQQILDHVLQRGESDWQLFLGHLQKMAPRFPGLMELLESEKKRNILTEMIKQHKTSKLTLRDIQNIGRENLNECDPLTVQDLPWILLRKLAALNRSARNVSITQTPRADAENPMMDLFDLLTCNAQDENSDLFNPFDILCVLLNCSDNILQQNILSKMSLCQFALPLLLPAGDVPNCTFKLWAMRDIVKCWTPHTLAEKKGFKEESLVHIELPLFSFVRLEKSKISKSKILNQVLSPRQQYQDFFIHGNMEGGNHMRYISNGLVEIAWYFPTGRKNLDIFEEPIALTNLRGDIEGNETQFSFLTQVSAAVFVFAEEINEREFRLLTQYGKSNTIVYFIITQSNKTLCKETVEYLKKLLSELNIDKGNVLIKGRNDNDTNLVQSIQKIIKRLLNTCRKIKLEEASHTASKLKINVDENFRECQKAKMYATEITEEIKDVVQYKKETIQLQGDLWKQVAQIEKELCRMRKLGGKNTEEYRSQLIDQCFELHRKQNKHDLPGGVLKFINAIAHLSQEERHYFLKWMKFALDSLSRNTLSKLKAEYRLKCTPKAENIQDNGNELKLIDQQISDSSLGVEHFLRVMGQFYEAECSIVKQGKIKPDERQFSKLPGIAADLLLDGFPLELIDGDASNIPLQWITDVLADLNNKTGGKCRMRVITVLGVQSTGKSTLLNTMFGLQFPVSSGRCTRGAFMTLIKVKEDFQEHLGCELIVVIDTEGLKAQHLYSLEDSNEHDNELATLVVGLSDITIINMAMENTAEMTDILQISIHAFLRMNKIEKKPKCQFVHQNVSDVSANDNNMRDKSKLLTQLDKMTKVAATMEKKSGITHFSDIMVYDLEKDNWYIPGLWYGVPPMASVNSGYSENVSKVKKYLFEFMGTHNIPPAQNIPQFIVWIKSLWNSVKHENFIFSFKNSLVAEAYNNLTIKYSQWEWNFHKQVHTWLNNAENVIKNQSGEKILEITSTNLKDDLLTILNKEESDMIMLLEKYFEGKSDNVHLILKFREEFFTGVKSLRKKMEHSVTAKIDEAIQIQKGKHFIKTIQSNYQKEIEKKVASLLDQVTRQERQLGAEEVKKPFDSMWERTLAELPKHQLEKRIIEREMLQELKQDIANKGSSINEKFLSIKCLDEYGDKFTTKDNHIDVQWFLIKGVKEQFSEERHKKMSELVSSITGQCSVYVTEKVNTGGDYDGTYCQELLNMINERLRKKEVKNLHITHQFELDLKLHIFGCAAQRFQKMHERFLQENNPMLCLQKLKSDYLATFKNIFEEKDETQNRAKQFCELCLKPAITDHINQHLGKDIVDDIVHRGDTKEYCSRTFFQFTVLKKLLDHKEFIPFVNYINYYEFFIKTWITQNILNKYNNSKKVQHLQVTILSQICDDIREVLTNSDLINSASVSEFLEKFCRMLESKLFICQNQMKVIMFQNKSNIQEFANDIKLFLTTIEQQITSGIQFSNIKSVLRKVTLKPEDELFKKVFGCGEQCPFCKVPCEAGGTDHKEHFASVHRPKGLRNWSYNYDGKLVTEICSTDVVSDCTFKTSNTEWKWHPYKDYRTIYPDWAIQPDSSITASNYWKYFFVKFNKEFAEEYEAEPADLPGAWLQITKEQALQSLMETFYMQ</sequence>
<protein>
    <recommendedName>
        <fullName evidence="2">VLIG-type G domain-containing protein</fullName>
    </recommendedName>
</protein>
<evidence type="ECO:0000256" key="1">
    <source>
        <dbReference type="ARBA" id="ARBA00006828"/>
    </source>
</evidence>
<reference evidence="3" key="2">
    <citation type="submission" date="2011-06" db="UniProtKB">
        <authorList>
            <consortium name="Ensembl"/>
        </authorList>
    </citation>
    <scope>IDENTIFICATION</scope>
</reference>
<dbReference type="eggNOG" id="ENOG502QVVR">
    <property type="taxonomic scope" value="Eukaryota"/>
</dbReference>
<accession>F6Z9D0</accession>
<dbReference type="Pfam" id="PF25974">
    <property type="entry name" value="URGCP_9th"/>
    <property type="match status" value="1"/>
</dbReference>
<dbReference type="Ensembl" id="ENSXETT00000033817">
    <property type="protein sequence ID" value="ENSXETP00000033817"/>
    <property type="gene ID" value="ENSXETG00000015501"/>
</dbReference>
<evidence type="ECO:0000313" key="3">
    <source>
        <dbReference type="Ensembl" id="ENSXETP00000033817"/>
    </source>
</evidence>